<sequence length="402" mass="45120">MRVFALLLPSLLPTVKSFGSSSQCIRSRRLHSSIIQTSIPSTFDPDPSLGYPNKDVVAENLKAHMEAVRRSEETFYGFYPDGFNEFDVEKAPSSWTSYTLDKESPGHRSSVSQSSVNIWDTFHQLDERIIPPPFTSDDLARVSLTPILSSQQCEDIINECDSHYWGWSSSQDRYGTPSHRVGHMLKLEDLSLSYTLVNFELLPRLFPAIMNAFPNLRTNATNFRLGGCRVVKYDASEGRVELGLHRDGLLLTANIALNSWDEYDGGGTYVEGLPSFNNPIRLQKGHCLLHPGDVRHGGAPISRGVRYVLVCFILDISIIPHEKYCQDRMKNDVDAARLIAIDDKSRSKERNDLLESATRHLADAYGFSCSGDPSDGYDEIVRVFNKYLQQPPSGVPRIDSVK</sequence>
<evidence type="ECO:0000256" key="6">
    <source>
        <dbReference type="SAM" id="SignalP"/>
    </source>
</evidence>
<feature type="signal peptide" evidence="6">
    <location>
        <begin position="1"/>
        <end position="17"/>
    </location>
</feature>
<organism evidence="8 9">
    <name type="scientific">Cyclotella cryptica</name>
    <dbReference type="NCBI Taxonomy" id="29204"/>
    <lineage>
        <taxon>Eukaryota</taxon>
        <taxon>Sar</taxon>
        <taxon>Stramenopiles</taxon>
        <taxon>Ochrophyta</taxon>
        <taxon>Bacillariophyta</taxon>
        <taxon>Coscinodiscophyceae</taxon>
        <taxon>Thalassiosirophycidae</taxon>
        <taxon>Stephanodiscales</taxon>
        <taxon>Stephanodiscaceae</taxon>
        <taxon>Cyclotella</taxon>
    </lineage>
</organism>
<keyword evidence="4" id="KW-0560">Oxidoreductase</keyword>
<accession>A0ABD3QV75</accession>
<feature type="domain" description="Fe2OG dioxygenase" evidence="7">
    <location>
        <begin position="224"/>
        <end position="315"/>
    </location>
</feature>
<protein>
    <recommendedName>
        <fullName evidence="7">Fe2OG dioxygenase domain-containing protein</fullName>
    </recommendedName>
</protein>
<gene>
    <name evidence="8" type="ORF">HJC23_011276</name>
</gene>
<evidence type="ECO:0000256" key="2">
    <source>
        <dbReference type="ARBA" id="ARBA00022723"/>
    </source>
</evidence>
<keyword evidence="3" id="KW-0223">Dioxygenase</keyword>
<evidence type="ECO:0000259" key="7">
    <source>
        <dbReference type="PROSITE" id="PS51471"/>
    </source>
</evidence>
<keyword evidence="9" id="KW-1185">Reference proteome</keyword>
<dbReference type="Gene3D" id="2.60.120.620">
    <property type="entry name" value="q2cbj1_9rhob like domain"/>
    <property type="match status" value="1"/>
</dbReference>
<evidence type="ECO:0000256" key="3">
    <source>
        <dbReference type="ARBA" id="ARBA00022964"/>
    </source>
</evidence>
<evidence type="ECO:0000256" key="1">
    <source>
        <dbReference type="ARBA" id="ARBA00001961"/>
    </source>
</evidence>
<evidence type="ECO:0000313" key="9">
    <source>
        <dbReference type="Proteomes" id="UP001516023"/>
    </source>
</evidence>
<keyword evidence="5" id="KW-0408">Iron</keyword>
<dbReference type="SUPFAM" id="SSF51197">
    <property type="entry name" value="Clavaminate synthase-like"/>
    <property type="match status" value="1"/>
</dbReference>
<keyword evidence="6" id="KW-0732">Signal</keyword>
<proteinExistence type="predicted"/>
<evidence type="ECO:0000313" key="8">
    <source>
        <dbReference type="EMBL" id="KAL3804348.1"/>
    </source>
</evidence>
<dbReference type="EMBL" id="JABMIG020000008">
    <property type="protein sequence ID" value="KAL3804348.1"/>
    <property type="molecule type" value="Genomic_DNA"/>
</dbReference>
<evidence type="ECO:0000256" key="4">
    <source>
        <dbReference type="ARBA" id="ARBA00023002"/>
    </source>
</evidence>
<feature type="chain" id="PRO_5044843144" description="Fe2OG dioxygenase domain-containing protein" evidence="6">
    <location>
        <begin position="18"/>
        <end position="402"/>
    </location>
</feature>
<keyword evidence="2" id="KW-0479">Metal-binding</keyword>
<comment type="caution">
    <text evidence="8">The sequence shown here is derived from an EMBL/GenBank/DDBJ whole genome shotgun (WGS) entry which is preliminary data.</text>
</comment>
<dbReference type="GO" id="GO:0051213">
    <property type="term" value="F:dioxygenase activity"/>
    <property type="evidence" value="ECO:0007669"/>
    <property type="project" value="UniProtKB-KW"/>
</dbReference>
<reference evidence="8 9" key="1">
    <citation type="journal article" date="2020" name="G3 (Bethesda)">
        <title>Improved Reference Genome for Cyclotella cryptica CCMP332, a Model for Cell Wall Morphogenesis, Salinity Adaptation, and Lipid Production in Diatoms (Bacillariophyta).</title>
        <authorList>
            <person name="Roberts W.R."/>
            <person name="Downey K.M."/>
            <person name="Ruck E.C."/>
            <person name="Traller J.C."/>
            <person name="Alverson A.J."/>
        </authorList>
    </citation>
    <scope>NUCLEOTIDE SEQUENCE [LARGE SCALE GENOMIC DNA]</scope>
    <source>
        <strain evidence="8 9">CCMP332</strain>
    </source>
</reference>
<dbReference type="InterPro" id="IPR006620">
    <property type="entry name" value="Pro_4_hyd_alph"/>
</dbReference>
<dbReference type="Proteomes" id="UP001516023">
    <property type="component" value="Unassembled WGS sequence"/>
</dbReference>
<dbReference type="AlphaFoldDB" id="A0ABD3QV75"/>
<dbReference type="PROSITE" id="PS51471">
    <property type="entry name" value="FE2OG_OXY"/>
    <property type="match status" value="1"/>
</dbReference>
<dbReference type="InterPro" id="IPR005123">
    <property type="entry name" value="Oxoglu/Fe-dep_dioxygenase_dom"/>
</dbReference>
<evidence type="ECO:0000256" key="5">
    <source>
        <dbReference type="ARBA" id="ARBA00023004"/>
    </source>
</evidence>
<dbReference type="SMART" id="SM00702">
    <property type="entry name" value="P4Hc"/>
    <property type="match status" value="1"/>
</dbReference>
<comment type="cofactor">
    <cofactor evidence="1">
        <name>L-ascorbate</name>
        <dbReference type="ChEBI" id="CHEBI:38290"/>
    </cofactor>
</comment>
<dbReference type="GO" id="GO:0046872">
    <property type="term" value="F:metal ion binding"/>
    <property type="evidence" value="ECO:0007669"/>
    <property type="project" value="UniProtKB-KW"/>
</dbReference>
<name>A0ABD3QV75_9STRA</name>